<reference evidence="1 2" key="1">
    <citation type="submission" date="2023-11" db="EMBL/GenBank/DDBJ databases">
        <authorList>
            <person name="Bao R."/>
        </authorList>
    </citation>
    <scope>NUCLEOTIDE SEQUENCE [LARGE SCALE GENOMIC DNA]</scope>
    <source>
        <strain evidence="1 2">PJ23</strain>
    </source>
</reference>
<keyword evidence="2" id="KW-1185">Reference proteome</keyword>
<protein>
    <submittedName>
        <fullName evidence="1">Uncharacterized protein</fullName>
    </submittedName>
</protein>
<sequence length="62" mass="6772">MNKRLLARLRAARPFDAGRLRYRDVALRGVQPKGRLPQPGVVLTNLFGGDELVKDPGSALSS</sequence>
<name>A0ABU4RN15_9HYPH</name>
<comment type="caution">
    <text evidence="1">The sequence shown here is derived from an EMBL/GenBank/DDBJ whole genome shotgun (WGS) entry which is preliminary data.</text>
</comment>
<gene>
    <name evidence="1" type="ORF">SCD90_09030</name>
</gene>
<evidence type="ECO:0000313" key="2">
    <source>
        <dbReference type="Proteomes" id="UP001274321"/>
    </source>
</evidence>
<organism evidence="1 2">
    <name type="scientific">Terrihabitans rhizophilus</name>
    <dbReference type="NCBI Taxonomy" id="3092662"/>
    <lineage>
        <taxon>Bacteria</taxon>
        <taxon>Pseudomonadati</taxon>
        <taxon>Pseudomonadota</taxon>
        <taxon>Alphaproteobacteria</taxon>
        <taxon>Hyphomicrobiales</taxon>
        <taxon>Terrihabitans</taxon>
    </lineage>
</organism>
<accession>A0ABU4RN15</accession>
<evidence type="ECO:0000313" key="1">
    <source>
        <dbReference type="EMBL" id="MDX6806207.1"/>
    </source>
</evidence>
<proteinExistence type="predicted"/>
<dbReference type="EMBL" id="JAXAFJ010000004">
    <property type="protein sequence ID" value="MDX6806207.1"/>
    <property type="molecule type" value="Genomic_DNA"/>
</dbReference>
<dbReference type="Proteomes" id="UP001274321">
    <property type="component" value="Unassembled WGS sequence"/>
</dbReference>